<evidence type="ECO:0000313" key="2">
    <source>
        <dbReference type="EMBL" id="KAG6586003.1"/>
    </source>
</evidence>
<reference evidence="2 3" key="1">
    <citation type="journal article" date="2021" name="Hortic Res">
        <title>The domestication of Cucurbita argyrosperma as revealed by the genome of its wild relative.</title>
        <authorList>
            <person name="Barrera-Redondo J."/>
            <person name="Sanchez-de la Vega G."/>
            <person name="Aguirre-Liguori J.A."/>
            <person name="Castellanos-Morales G."/>
            <person name="Gutierrez-Guerrero Y.T."/>
            <person name="Aguirre-Dugua X."/>
            <person name="Aguirre-Planter E."/>
            <person name="Tenaillon M.I."/>
            <person name="Lira-Saade R."/>
            <person name="Eguiarte L.E."/>
        </authorList>
    </citation>
    <scope>NUCLEOTIDE SEQUENCE [LARGE SCALE GENOMIC DNA]</scope>
    <source>
        <strain evidence="2">JBR-2021</strain>
    </source>
</reference>
<feature type="transmembrane region" description="Helical" evidence="1">
    <location>
        <begin position="12"/>
        <end position="29"/>
    </location>
</feature>
<dbReference type="EMBL" id="JAGKQH010000012">
    <property type="protein sequence ID" value="KAG6586003.1"/>
    <property type="molecule type" value="Genomic_DNA"/>
</dbReference>
<name>A0AAV6MUD2_9ROSI</name>
<keyword evidence="3" id="KW-1185">Reference proteome</keyword>
<feature type="non-terminal residue" evidence="2">
    <location>
        <position position="1"/>
    </location>
</feature>
<dbReference type="Proteomes" id="UP000685013">
    <property type="component" value="Chromosome 12"/>
</dbReference>
<proteinExistence type="predicted"/>
<keyword evidence="1" id="KW-0812">Transmembrane</keyword>
<accession>A0AAV6MUD2</accession>
<comment type="caution">
    <text evidence="2">The sequence shown here is derived from an EMBL/GenBank/DDBJ whole genome shotgun (WGS) entry which is preliminary data.</text>
</comment>
<keyword evidence="1" id="KW-0472">Membrane</keyword>
<keyword evidence="1" id="KW-1133">Transmembrane helix</keyword>
<dbReference type="AlphaFoldDB" id="A0AAV6MUD2"/>
<sequence>MLSTVRSVKGLPTVYTSSPVVSFAVWYVLSWHRARGFGTTEKHLGSLSIFFLTGVSEGWLASWKYLACRGSLKGVSPSEMREF</sequence>
<evidence type="ECO:0000256" key="1">
    <source>
        <dbReference type="SAM" id="Phobius"/>
    </source>
</evidence>
<gene>
    <name evidence="2" type="ORF">SDJN03_18736</name>
</gene>
<protein>
    <submittedName>
        <fullName evidence="2">Uncharacterized protein</fullName>
    </submittedName>
</protein>
<organism evidence="2 3">
    <name type="scientific">Cucurbita argyrosperma subsp. sororia</name>
    <dbReference type="NCBI Taxonomy" id="37648"/>
    <lineage>
        <taxon>Eukaryota</taxon>
        <taxon>Viridiplantae</taxon>
        <taxon>Streptophyta</taxon>
        <taxon>Embryophyta</taxon>
        <taxon>Tracheophyta</taxon>
        <taxon>Spermatophyta</taxon>
        <taxon>Magnoliopsida</taxon>
        <taxon>eudicotyledons</taxon>
        <taxon>Gunneridae</taxon>
        <taxon>Pentapetalae</taxon>
        <taxon>rosids</taxon>
        <taxon>fabids</taxon>
        <taxon>Cucurbitales</taxon>
        <taxon>Cucurbitaceae</taxon>
        <taxon>Cucurbiteae</taxon>
        <taxon>Cucurbita</taxon>
    </lineage>
</organism>
<evidence type="ECO:0000313" key="3">
    <source>
        <dbReference type="Proteomes" id="UP000685013"/>
    </source>
</evidence>